<accession>A0A5C4VQ55</accession>
<dbReference type="AlphaFoldDB" id="A0A5C4VQ55"/>
<dbReference type="RefSeq" id="WP_139624132.1">
    <property type="nucleotide sequence ID" value="NZ_VDMP01000026.1"/>
</dbReference>
<name>A0A5C4VQ55_9ACTN</name>
<comment type="caution">
    <text evidence="2">The sequence shown here is derived from an EMBL/GenBank/DDBJ whole genome shotgun (WGS) entry which is preliminary data.</text>
</comment>
<protein>
    <submittedName>
        <fullName evidence="2">Uncharacterized protein</fullName>
    </submittedName>
</protein>
<organism evidence="2 3">
    <name type="scientific">Nocardioides albidus</name>
    <dbReference type="NCBI Taxonomy" id="1517589"/>
    <lineage>
        <taxon>Bacteria</taxon>
        <taxon>Bacillati</taxon>
        <taxon>Actinomycetota</taxon>
        <taxon>Actinomycetes</taxon>
        <taxon>Propionibacteriales</taxon>
        <taxon>Nocardioidaceae</taxon>
        <taxon>Nocardioides</taxon>
    </lineage>
</organism>
<evidence type="ECO:0000313" key="3">
    <source>
        <dbReference type="Proteomes" id="UP000313231"/>
    </source>
</evidence>
<dbReference type="EMBL" id="VDMP01000026">
    <property type="protein sequence ID" value="TNM37585.1"/>
    <property type="molecule type" value="Genomic_DNA"/>
</dbReference>
<sequence length="147" mass="14897">MSIPMTPARTVAALVGAALALGAGVTAVNEVLLHGFAPVCSDGHPEYDPAVCGVTWGPGLPYVAAALLGLVLLAVAAARPALTRWLLVAAGATAVLLAFFLLWTGTWAPVTPEHPEPAGPQLVLLTCGAGALATGVLLRSRPDHPRL</sequence>
<gene>
    <name evidence="2" type="ORF">FHP29_17455</name>
</gene>
<keyword evidence="1" id="KW-0472">Membrane</keyword>
<keyword evidence="1" id="KW-1133">Transmembrane helix</keyword>
<dbReference type="Proteomes" id="UP000313231">
    <property type="component" value="Unassembled WGS sequence"/>
</dbReference>
<keyword evidence="1" id="KW-0812">Transmembrane</keyword>
<proteinExistence type="predicted"/>
<evidence type="ECO:0000313" key="2">
    <source>
        <dbReference type="EMBL" id="TNM37585.1"/>
    </source>
</evidence>
<feature type="transmembrane region" description="Helical" evidence="1">
    <location>
        <begin position="85"/>
        <end position="106"/>
    </location>
</feature>
<feature type="transmembrane region" description="Helical" evidence="1">
    <location>
        <begin position="118"/>
        <end position="138"/>
    </location>
</feature>
<feature type="transmembrane region" description="Helical" evidence="1">
    <location>
        <begin position="59"/>
        <end position="78"/>
    </location>
</feature>
<keyword evidence="3" id="KW-1185">Reference proteome</keyword>
<reference evidence="2 3" key="1">
    <citation type="journal article" date="2016" name="Int. J. Syst. Evol. Microbiol.">
        <title>Nocardioides albidus sp. nov., an actinobacterium isolated from garden soil.</title>
        <authorList>
            <person name="Singh H."/>
            <person name="Du J."/>
            <person name="Trinh H."/>
            <person name="Won K."/>
            <person name="Yang J.E."/>
            <person name="Yin C."/>
            <person name="Kook M."/>
            <person name="Yi T.H."/>
        </authorList>
    </citation>
    <scope>NUCLEOTIDE SEQUENCE [LARGE SCALE GENOMIC DNA]</scope>
    <source>
        <strain evidence="2 3">CCTCC AB 2015297</strain>
    </source>
</reference>
<evidence type="ECO:0000256" key="1">
    <source>
        <dbReference type="SAM" id="Phobius"/>
    </source>
</evidence>